<evidence type="ECO:0000313" key="1">
    <source>
        <dbReference type="EMBL" id="CQR57304.1"/>
    </source>
</evidence>
<dbReference type="InterPro" id="IPR008928">
    <property type="entry name" value="6-hairpin_glycosidase_sf"/>
</dbReference>
<evidence type="ECO:0000313" key="2">
    <source>
        <dbReference type="Proteomes" id="UP000033163"/>
    </source>
</evidence>
<dbReference type="HOGENOM" id="CLU_024856_0_0_9"/>
<dbReference type="EMBL" id="LN831776">
    <property type="protein sequence ID" value="CQR57304.1"/>
    <property type="molecule type" value="Genomic_DNA"/>
</dbReference>
<protein>
    <submittedName>
        <fullName evidence="1">Uncharacterized protein</fullName>
    </submittedName>
</protein>
<dbReference type="SUPFAM" id="SSF48208">
    <property type="entry name" value="Six-hairpin glycosidases"/>
    <property type="match status" value="1"/>
</dbReference>
<dbReference type="RefSeq" id="WP_052741516.1">
    <property type="nucleotide sequence ID" value="NZ_LN831776.1"/>
</dbReference>
<dbReference type="PATRIC" id="fig|1073571.4.peg.5264"/>
<dbReference type="InterPro" id="IPR012341">
    <property type="entry name" value="6hp_glycosidase-like_sf"/>
</dbReference>
<proteinExistence type="predicted"/>
<sequence length="758" mass="83919">MPHPFTTISEALSQSRSSSFGVVYKNGKFTANDPLSFFGRKLPDPELTFDTANNKTLVNVHMNGSIKNVTVYNGSYSSDNIPGVWMCKDFREAGPYAYSLELGGLHYHLGSDDLAYSTSLLDNLFPVTEYQLGAIKATLLVYTPVSADGSQRLRGLVYGLQLENQSGQTIAGQVTPPPADTLPDQLFSGPEFCVHVPGHKVDVNGTVPVSLAPGQTLWVPAVIYPAGDPCPRIIGEKGTLYWLNETWAYFRGITGRLTMEEDPFAAEFYERALLQCFGSLAMDSRGSLAGANWGTSPPTQFTWNKDMFYSLLPFHTAEPELFQQGMLWFLEHGVRPPGNRYEGGITHSLSNSLSSVVMAGLYYRTTGDKQLFWNRSGIHESICSLLEATLLTRKEEDPWLFPSVWLSDAYSLGDYHTGSNVIAWTAFVHYARIAEEVFGDTARAERYRTIAGRIRADLERLATAEGPFGLQYAEGISSSGDKLKDNAGKYTGKYADFGMQFIENLTAEGQINLLHHDGEESDTILMPLYGYTSYDNETYRHYMQFSLSPHNPTYNPESRGIQWGDHSACTFPGYMSGMGMITDAASLSGEDGYLTRIRQLTDADGSLWWWPYNNGAAYGDVVRHNNCGKCGWASGVFAGLFVSEILGLAYDASARQLSFRPLSPSSSFTWEHVKLGSGSFSVAYRKTDSSVEASIQNLCTKTVTVCVELRHDNARRLEPFARTGDKELAAHAEWSDRAASRRFKKTLEPGRAVTFGLR</sequence>
<accession>A0A0E4HG81</accession>
<dbReference type="GO" id="GO:0005975">
    <property type="term" value="P:carbohydrate metabolic process"/>
    <property type="evidence" value="ECO:0007669"/>
    <property type="project" value="InterPro"/>
</dbReference>
<name>A0A0E4HG81_9BACL</name>
<organism evidence="1 2">
    <name type="scientific">Paenibacillus riograndensis SBR5</name>
    <dbReference type="NCBI Taxonomy" id="1073571"/>
    <lineage>
        <taxon>Bacteria</taxon>
        <taxon>Bacillati</taxon>
        <taxon>Bacillota</taxon>
        <taxon>Bacilli</taxon>
        <taxon>Bacillales</taxon>
        <taxon>Paenibacillaceae</taxon>
        <taxon>Paenibacillus</taxon>
        <taxon>Paenibacillus sonchi group</taxon>
    </lineage>
</organism>
<gene>
    <name evidence="1" type="ORF">PRIO_4902</name>
</gene>
<dbReference type="AlphaFoldDB" id="A0A0E4HG81"/>
<dbReference type="Gene3D" id="1.50.10.10">
    <property type="match status" value="1"/>
</dbReference>
<dbReference type="KEGG" id="pri:PRIO_4902"/>
<dbReference type="Proteomes" id="UP000033163">
    <property type="component" value="Chromosome I"/>
</dbReference>
<reference evidence="2" key="1">
    <citation type="submission" date="2015-03" db="EMBL/GenBank/DDBJ databases">
        <authorList>
            <person name="Wibberg D."/>
        </authorList>
    </citation>
    <scope>NUCLEOTIDE SEQUENCE [LARGE SCALE GENOMIC DNA]</scope>
</reference>